<evidence type="ECO:0008006" key="4">
    <source>
        <dbReference type="Google" id="ProtNLM"/>
    </source>
</evidence>
<feature type="compositionally biased region" description="Acidic residues" evidence="1">
    <location>
        <begin position="136"/>
        <end position="155"/>
    </location>
</feature>
<name>A0ABQ7GDR1_DUNSA</name>
<feature type="compositionally biased region" description="Low complexity" evidence="1">
    <location>
        <begin position="90"/>
        <end position="100"/>
    </location>
</feature>
<gene>
    <name evidence="2" type="ORF">DUNSADRAFT_11265</name>
</gene>
<reference evidence="2" key="1">
    <citation type="submission" date="2017-08" db="EMBL/GenBank/DDBJ databases">
        <authorList>
            <person name="Polle J.E."/>
            <person name="Barry K."/>
            <person name="Cushman J."/>
            <person name="Schmutz J."/>
            <person name="Tran D."/>
            <person name="Hathwaick L.T."/>
            <person name="Yim W.C."/>
            <person name="Jenkins J."/>
            <person name="Mckie-Krisberg Z.M."/>
            <person name="Prochnik S."/>
            <person name="Lindquist E."/>
            <person name="Dockter R.B."/>
            <person name="Adam C."/>
            <person name="Molina H."/>
            <person name="Bunkerborg J."/>
            <person name="Jin E."/>
            <person name="Buchheim M."/>
            <person name="Magnuson J."/>
        </authorList>
    </citation>
    <scope>NUCLEOTIDE SEQUENCE</scope>
    <source>
        <strain evidence="2">CCAP 19/18</strain>
    </source>
</reference>
<comment type="caution">
    <text evidence="2">The sequence shown here is derived from an EMBL/GenBank/DDBJ whole genome shotgun (WGS) entry which is preliminary data.</text>
</comment>
<dbReference type="EMBL" id="MU069852">
    <property type="protein sequence ID" value="KAF5832746.1"/>
    <property type="molecule type" value="Genomic_DNA"/>
</dbReference>
<evidence type="ECO:0000256" key="1">
    <source>
        <dbReference type="SAM" id="MobiDB-lite"/>
    </source>
</evidence>
<evidence type="ECO:0000313" key="2">
    <source>
        <dbReference type="EMBL" id="KAF5832746.1"/>
    </source>
</evidence>
<accession>A0ABQ7GDR1</accession>
<sequence length="155" mass="17147">MSWRVQAERAKTQKVTQAELALPDPPEHLVPPSRLLWCFVVGGRRPACRDPEVHAFKGRVFRLNLASPSLNARVQGGSEKKSTKRGRGRGAPAASSGRVRSSSRKNKGRRDEQTLQIVDEDPEQWSETPPARDDENAYEADVGDGGDKGEEDDDE</sequence>
<evidence type="ECO:0000313" key="3">
    <source>
        <dbReference type="Proteomes" id="UP000815325"/>
    </source>
</evidence>
<proteinExistence type="predicted"/>
<protein>
    <recommendedName>
        <fullName evidence="4">Encoded protein</fullName>
    </recommendedName>
</protein>
<feature type="region of interest" description="Disordered" evidence="1">
    <location>
        <begin position="1"/>
        <end position="26"/>
    </location>
</feature>
<keyword evidence="3" id="KW-1185">Reference proteome</keyword>
<feature type="compositionally biased region" description="Basic and acidic residues" evidence="1">
    <location>
        <begin position="1"/>
        <end position="11"/>
    </location>
</feature>
<organism evidence="2 3">
    <name type="scientific">Dunaliella salina</name>
    <name type="common">Green alga</name>
    <name type="synonym">Protococcus salinus</name>
    <dbReference type="NCBI Taxonomy" id="3046"/>
    <lineage>
        <taxon>Eukaryota</taxon>
        <taxon>Viridiplantae</taxon>
        <taxon>Chlorophyta</taxon>
        <taxon>core chlorophytes</taxon>
        <taxon>Chlorophyceae</taxon>
        <taxon>CS clade</taxon>
        <taxon>Chlamydomonadales</taxon>
        <taxon>Dunaliellaceae</taxon>
        <taxon>Dunaliella</taxon>
    </lineage>
</organism>
<dbReference type="Proteomes" id="UP000815325">
    <property type="component" value="Unassembled WGS sequence"/>
</dbReference>
<feature type="region of interest" description="Disordered" evidence="1">
    <location>
        <begin position="67"/>
        <end position="155"/>
    </location>
</feature>